<evidence type="ECO:0000313" key="3">
    <source>
        <dbReference type="Proteomes" id="UP000587462"/>
    </source>
</evidence>
<feature type="transmembrane region" description="Helical" evidence="1">
    <location>
        <begin position="61"/>
        <end position="82"/>
    </location>
</feature>
<keyword evidence="3" id="KW-1185">Reference proteome</keyword>
<evidence type="ECO:0000256" key="1">
    <source>
        <dbReference type="SAM" id="Phobius"/>
    </source>
</evidence>
<dbReference type="AlphaFoldDB" id="A0A7Y7BAS2"/>
<dbReference type="RefSeq" id="WP_171087518.1">
    <property type="nucleotide sequence ID" value="NZ_BNBU01000010.1"/>
</dbReference>
<comment type="caution">
    <text evidence="2">The sequence shown here is derived from an EMBL/GenBank/DDBJ whole genome shotgun (WGS) entry which is preliminary data.</text>
</comment>
<proteinExistence type="predicted"/>
<evidence type="ECO:0008006" key="4">
    <source>
        <dbReference type="Google" id="ProtNLM"/>
    </source>
</evidence>
<sequence length="116" mass="12201">MRTTWTNTWHQPRDDKAWCVRGVTALLVLPLLALDLMFIGLSPMATDSCGPDHCSAALMTSLAVAPVVWFVAAALLVLTWALPSRPRYGVTRGVAAAGAFAAGALVIGILANLPMG</sequence>
<keyword evidence="1" id="KW-0472">Membrane</keyword>
<feature type="transmembrane region" description="Helical" evidence="1">
    <location>
        <begin position="20"/>
        <end position="41"/>
    </location>
</feature>
<dbReference type="EMBL" id="JABBXF010000108">
    <property type="protein sequence ID" value="NVK82160.1"/>
    <property type="molecule type" value="Genomic_DNA"/>
</dbReference>
<protein>
    <recommendedName>
        <fullName evidence="4">Transmembrane protein</fullName>
    </recommendedName>
</protein>
<name>A0A7Y7BAS2_STRMO</name>
<keyword evidence="1" id="KW-1133">Transmembrane helix</keyword>
<reference evidence="2 3" key="1">
    <citation type="submission" date="2020-04" db="EMBL/GenBank/DDBJ databases">
        <title>Draft Genome Sequence of Streptomyces morookaense DSM 40503, an 8-azaguanine-producing strain.</title>
        <authorList>
            <person name="Qi J."/>
            <person name="Gao J.-M."/>
        </authorList>
    </citation>
    <scope>NUCLEOTIDE SEQUENCE [LARGE SCALE GENOMIC DNA]</scope>
    <source>
        <strain evidence="2 3">DSM 40503</strain>
    </source>
</reference>
<evidence type="ECO:0000313" key="2">
    <source>
        <dbReference type="EMBL" id="NVK82160.1"/>
    </source>
</evidence>
<feature type="transmembrane region" description="Helical" evidence="1">
    <location>
        <begin position="94"/>
        <end position="113"/>
    </location>
</feature>
<gene>
    <name evidence="2" type="ORF">HG542_31600</name>
</gene>
<dbReference type="Proteomes" id="UP000587462">
    <property type="component" value="Unassembled WGS sequence"/>
</dbReference>
<organism evidence="2 3">
    <name type="scientific">Streptomyces morookaense</name>
    <name type="common">Streptoverticillium morookaense</name>
    <dbReference type="NCBI Taxonomy" id="1970"/>
    <lineage>
        <taxon>Bacteria</taxon>
        <taxon>Bacillati</taxon>
        <taxon>Actinomycetota</taxon>
        <taxon>Actinomycetes</taxon>
        <taxon>Kitasatosporales</taxon>
        <taxon>Streptomycetaceae</taxon>
        <taxon>Streptomyces</taxon>
    </lineage>
</organism>
<keyword evidence="1" id="KW-0812">Transmembrane</keyword>
<accession>A0A7Y7BAS2</accession>